<organism evidence="1 2">
    <name type="scientific">Sphaerisporangium melleum</name>
    <dbReference type="NCBI Taxonomy" id="321316"/>
    <lineage>
        <taxon>Bacteria</taxon>
        <taxon>Bacillati</taxon>
        <taxon>Actinomycetota</taxon>
        <taxon>Actinomycetes</taxon>
        <taxon>Streptosporangiales</taxon>
        <taxon>Streptosporangiaceae</taxon>
        <taxon>Sphaerisporangium</taxon>
    </lineage>
</organism>
<comment type="caution">
    <text evidence="1">The sequence shown here is derived from an EMBL/GenBank/DDBJ whole genome shotgun (WGS) entry which is preliminary data.</text>
</comment>
<accession>A0A917RRA8</accession>
<dbReference type="AlphaFoldDB" id="A0A917RRA8"/>
<dbReference type="Proteomes" id="UP000645217">
    <property type="component" value="Unassembled WGS sequence"/>
</dbReference>
<protein>
    <submittedName>
        <fullName evidence="1">Uncharacterized protein</fullName>
    </submittedName>
</protein>
<dbReference type="RefSeq" id="WP_189167615.1">
    <property type="nucleotide sequence ID" value="NZ_BMNT01000068.1"/>
</dbReference>
<sequence length="109" mass="11522">MGTTDSLAGYLRARARWRLDRVQARDGGWNARCALALLDAAAYAEALPGDDPLIEALREAGCFGPHGCGDFAPDEESAKIIDSWHDGEPWELLAAITAAGRPGGLTAPC</sequence>
<name>A0A917RRA8_9ACTN</name>
<reference evidence="1" key="2">
    <citation type="submission" date="2020-09" db="EMBL/GenBank/DDBJ databases">
        <authorList>
            <person name="Sun Q."/>
            <person name="Ohkuma M."/>
        </authorList>
    </citation>
    <scope>NUCLEOTIDE SEQUENCE</scope>
    <source>
        <strain evidence="1">JCM 13064</strain>
    </source>
</reference>
<reference evidence="1" key="1">
    <citation type="journal article" date="2014" name="Int. J. Syst. Evol. Microbiol.">
        <title>Complete genome sequence of Corynebacterium casei LMG S-19264T (=DSM 44701T), isolated from a smear-ripened cheese.</title>
        <authorList>
            <consortium name="US DOE Joint Genome Institute (JGI-PGF)"/>
            <person name="Walter F."/>
            <person name="Albersmeier A."/>
            <person name="Kalinowski J."/>
            <person name="Ruckert C."/>
        </authorList>
    </citation>
    <scope>NUCLEOTIDE SEQUENCE</scope>
    <source>
        <strain evidence="1">JCM 13064</strain>
    </source>
</reference>
<keyword evidence="2" id="KW-1185">Reference proteome</keyword>
<evidence type="ECO:0000313" key="1">
    <source>
        <dbReference type="EMBL" id="GGL20125.1"/>
    </source>
</evidence>
<proteinExistence type="predicted"/>
<dbReference type="EMBL" id="BMNT01000068">
    <property type="protein sequence ID" value="GGL20125.1"/>
    <property type="molecule type" value="Genomic_DNA"/>
</dbReference>
<evidence type="ECO:0000313" key="2">
    <source>
        <dbReference type="Proteomes" id="UP000645217"/>
    </source>
</evidence>
<gene>
    <name evidence="1" type="ORF">GCM10007964_72500</name>
</gene>